<reference evidence="1" key="1">
    <citation type="submission" date="2022-10" db="EMBL/GenBank/DDBJ databases">
        <title>Complete Genome of Trichothecium roseum strain YXFP-22015, a Plant Pathogen Isolated from Citrus.</title>
        <authorList>
            <person name="Wang Y."/>
            <person name="Zhu L."/>
        </authorList>
    </citation>
    <scope>NUCLEOTIDE SEQUENCE</scope>
    <source>
        <strain evidence="1">YXFP-22015</strain>
    </source>
</reference>
<name>A0ACC0UUJ3_9HYPO</name>
<proteinExistence type="predicted"/>
<keyword evidence="2" id="KW-1185">Reference proteome</keyword>
<dbReference type="EMBL" id="CM047946">
    <property type="protein sequence ID" value="KAI9897786.1"/>
    <property type="molecule type" value="Genomic_DNA"/>
</dbReference>
<evidence type="ECO:0000313" key="1">
    <source>
        <dbReference type="EMBL" id="KAI9897786.1"/>
    </source>
</evidence>
<accession>A0ACC0UUJ3</accession>
<sequence length="278" mass="29827">MSVKSIFSAALLASAASASTILTRSTKFGCSAPDPTEEQMRIAKDFGIKEAATRKAGLTTKAAINVNVYFHSIASSEGALLTDQNFQDQFNVLADNFSPAGITFNLAGTTRTVDASWAVDGDEMAMKTELRQGSYADLNVYYTEELGGNLGYCYFPTDAPEGSDAFFRDGCSVLASSVPGGSAEGYNLGKTTTHEVGHWFGLYHTFEGGCTGGGDEISDTPAQDSPSSGCPVGRDSCPNDEGVDPIHNYMDYTTDECYEEFTAGQYDRINSFWAQYRA</sequence>
<dbReference type="Proteomes" id="UP001163324">
    <property type="component" value="Chromosome 7"/>
</dbReference>
<organism evidence="1 2">
    <name type="scientific">Trichothecium roseum</name>
    <dbReference type="NCBI Taxonomy" id="47278"/>
    <lineage>
        <taxon>Eukaryota</taxon>
        <taxon>Fungi</taxon>
        <taxon>Dikarya</taxon>
        <taxon>Ascomycota</taxon>
        <taxon>Pezizomycotina</taxon>
        <taxon>Sordariomycetes</taxon>
        <taxon>Hypocreomycetidae</taxon>
        <taxon>Hypocreales</taxon>
        <taxon>Hypocreales incertae sedis</taxon>
        <taxon>Trichothecium</taxon>
    </lineage>
</organism>
<protein>
    <submittedName>
        <fullName evidence="1">Uncharacterized protein</fullName>
    </submittedName>
</protein>
<comment type="caution">
    <text evidence="1">The sequence shown here is derived from an EMBL/GenBank/DDBJ whole genome shotgun (WGS) entry which is preliminary data.</text>
</comment>
<evidence type="ECO:0000313" key="2">
    <source>
        <dbReference type="Proteomes" id="UP001163324"/>
    </source>
</evidence>
<gene>
    <name evidence="1" type="ORF">N3K66_007642</name>
</gene>